<organism evidence="3 4">
    <name type="scientific">Coraliomargarita sinensis</name>
    <dbReference type="NCBI Taxonomy" id="2174842"/>
    <lineage>
        <taxon>Bacteria</taxon>
        <taxon>Pseudomonadati</taxon>
        <taxon>Verrucomicrobiota</taxon>
        <taxon>Opitutia</taxon>
        <taxon>Puniceicoccales</taxon>
        <taxon>Coraliomargaritaceae</taxon>
        <taxon>Coraliomargarita</taxon>
    </lineage>
</organism>
<feature type="transmembrane region" description="Helical" evidence="1">
    <location>
        <begin position="12"/>
        <end position="29"/>
    </location>
</feature>
<keyword evidence="1" id="KW-0472">Membrane</keyword>
<evidence type="ECO:0000313" key="4">
    <source>
        <dbReference type="Proteomes" id="UP000247099"/>
    </source>
</evidence>
<protein>
    <recommendedName>
        <fullName evidence="2">Glycosyltransferase RgtA/B/C/D-like domain-containing protein</fullName>
    </recommendedName>
</protein>
<evidence type="ECO:0000313" key="3">
    <source>
        <dbReference type="EMBL" id="PXA05554.1"/>
    </source>
</evidence>
<feature type="transmembrane region" description="Helical" evidence="1">
    <location>
        <begin position="439"/>
        <end position="456"/>
    </location>
</feature>
<feature type="transmembrane region" description="Helical" evidence="1">
    <location>
        <begin position="218"/>
        <end position="235"/>
    </location>
</feature>
<feature type="transmembrane region" description="Helical" evidence="1">
    <location>
        <begin position="167"/>
        <end position="188"/>
    </location>
</feature>
<dbReference type="Pfam" id="PF13231">
    <property type="entry name" value="PMT_2"/>
    <property type="match status" value="1"/>
</dbReference>
<sequence>MFLKEDIPFPKVICAIVASTLALALPLFFLPDEEAIILVKRCGFWFMFVTCCFFLWQLWHEARHLSFRKIRSLLSENYIGVFIVLFVTIFLQYQDEQKYKILYDEHLLSSTAVNLYENQFAYVEAASHVHDGETVASIGHVDKRPLLFPFILATVHNVLGYDYENAFLLNALLAGLLLALVYSVVTILTDKRYGCIAVLLLGGLPLLAQNATGGGYELLNLCFIIGLALTSYLYFRQEDGVKGLNLMLITAVLLANIRYESLLYVLVPVGLFLLKCYLLKEIHLTWFSVFSPLLLIPPLTSFAIFQNEPVFFITSKEDFFSLSHFPQNLSHAGSYLFDWSGSHTNSILLSIVGIPCTLAFLVWLVPQIRKNSFTGDKATIAFFSVLLVVLSNTFLALCNHWGAWTDPATSRFSLPLHLIMAVCTALVMHRLFKRKSATYSLIIGAGLYLIFVTPAHCYRMRQEPRLAIADGYHWSMHWIKQRASNRNELYLVHSATGIGLLPVGALPFRTANALPERIYKLKKIGFYEDIFAVEALVKNERGMSPLVPGPGALSHLYEVETIAQAQITKRLTYRISRVIGLNTHDGKLDDSYPETQTFDPVDNYDFYRQLPLSP</sequence>
<feature type="transmembrane region" description="Helical" evidence="1">
    <location>
        <begin position="35"/>
        <end position="56"/>
    </location>
</feature>
<gene>
    <name evidence="3" type="ORF">DDZ13_01390</name>
</gene>
<feature type="transmembrane region" description="Helical" evidence="1">
    <location>
        <begin position="77"/>
        <end position="94"/>
    </location>
</feature>
<dbReference type="EMBL" id="QHJQ01000001">
    <property type="protein sequence ID" value="PXA05554.1"/>
    <property type="molecule type" value="Genomic_DNA"/>
</dbReference>
<name>A0A317ZIL1_9BACT</name>
<keyword evidence="1" id="KW-1133">Transmembrane helix</keyword>
<reference evidence="3 4" key="1">
    <citation type="submission" date="2018-05" db="EMBL/GenBank/DDBJ databases">
        <title>Coraliomargarita sinensis sp. nov., isolated from a marine solar saltern.</title>
        <authorList>
            <person name="Zhou L.Y."/>
        </authorList>
    </citation>
    <scope>NUCLEOTIDE SEQUENCE [LARGE SCALE GENOMIC DNA]</scope>
    <source>
        <strain evidence="3 4">WN38</strain>
    </source>
</reference>
<dbReference type="RefSeq" id="WP_110129633.1">
    <property type="nucleotide sequence ID" value="NZ_QHJQ01000001.1"/>
</dbReference>
<keyword evidence="1" id="KW-0812">Transmembrane</keyword>
<feature type="transmembrane region" description="Helical" evidence="1">
    <location>
        <begin position="263"/>
        <end position="279"/>
    </location>
</feature>
<feature type="transmembrane region" description="Helical" evidence="1">
    <location>
        <begin position="414"/>
        <end position="432"/>
    </location>
</feature>
<feature type="transmembrane region" description="Helical" evidence="1">
    <location>
        <begin position="286"/>
        <end position="305"/>
    </location>
</feature>
<dbReference type="Proteomes" id="UP000247099">
    <property type="component" value="Unassembled WGS sequence"/>
</dbReference>
<keyword evidence="4" id="KW-1185">Reference proteome</keyword>
<feature type="transmembrane region" description="Helical" evidence="1">
    <location>
        <begin position="347"/>
        <end position="366"/>
    </location>
</feature>
<feature type="transmembrane region" description="Helical" evidence="1">
    <location>
        <begin position="195"/>
        <end position="212"/>
    </location>
</feature>
<accession>A0A317ZIL1</accession>
<feature type="domain" description="Glycosyltransferase RgtA/B/C/D-like" evidence="2">
    <location>
        <begin position="143"/>
        <end position="282"/>
    </location>
</feature>
<proteinExistence type="predicted"/>
<dbReference type="InParanoid" id="A0A317ZIL1"/>
<evidence type="ECO:0000256" key="1">
    <source>
        <dbReference type="SAM" id="Phobius"/>
    </source>
</evidence>
<dbReference type="AlphaFoldDB" id="A0A317ZIL1"/>
<dbReference type="InterPro" id="IPR038731">
    <property type="entry name" value="RgtA/B/C-like"/>
</dbReference>
<feature type="transmembrane region" description="Helical" evidence="1">
    <location>
        <begin position="378"/>
        <end position="402"/>
    </location>
</feature>
<comment type="caution">
    <text evidence="3">The sequence shown here is derived from an EMBL/GenBank/DDBJ whole genome shotgun (WGS) entry which is preliminary data.</text>
</comment>
<feature type="transmembrane region" description="Helical" evidence="1">
    <location>
        <begin position="240"/>
        <end position="257"/>
    </location>
</feature>
<evidence type="ECO:0000259" key="2">
    <source>
        <dbReference type="Pfam" id="PF13231"/>
    </source>
</evidence>